<dbReference type="PROSITE" id="PS00606">
    <property type="entry name" value="KS3_1"/>
    <property type="match status" value="1"/>
</dbReference>
<dbReference type="NCBIfam" id="NF006618">
    <property type="entry name" value="PRK09185.1"/>
    <property type="match status" value="1"/>
</dbReference>
<dbReference type="AlphaFoldDB" id="A0A0H2XSM0"/>
<dbReference type="HOGENOM" id="CLU_000022_69_0_4"/>
<dbReference type="PANTHER" id="PTHR11712">
    <property type="entry name" value="POLYKETIDE SYNTHASE-RELATED"/>
    <property type="match status" value="1"/>
</dbReference>
<protein>
    <submittedName>
        <fullName evidence="5">Beta-ketoacyl synthase</fullName>
    </submittedName>
</protein>
<dbReference type="GO" id="GO:0004315">
    <property type="term" value="F:3-oxoacyl-[acyl-carrier-protein] synthase activity"/>
    <property type="evidence" value="ECO:0007669"/>
    <property type="project" value="InterPro"/>
</dbReference>
<evidence type="ECO:0000259" key="4">
    <source>
        <dbReference type="PROSITE" id="PS52004"/>
    </source>
</evidence>
<dbReference type="InterPro" id="IPR000794">
    <property type="entry name" value="Beta-ketoacyl_synthase"/>
</dbReference>
<dbReference type="InterPro" id="IPR020841">
    <property type="entry name" value="PKS_Beta-ketoAc_synthase_dom"/>
</dbReference>
<dbReference type="CDD" id="cd00834">
    <property type="entry name" value="KAS_I_II"/>
    <property type="match status" value="1"/>
</dbReference>
<dbReference type="InterPro" id="IPR018201">
    <property type="entry name" value="Ketoacyl_synth_AS"/>
</dbReference>
<accession>A0A0H2XSM0</accession>
<reference evidence="5" key="1">
    <citation type="submission" date="2006-05" db="EMBL/GenBank/DDBJ databases">
        <title>Complete sequence of chromosome 1 of Burkholderia cenocepacia AU 1054.</title>
        <authorList>
            <consortium name="US DOE Joint Genome Institute"/>
            <person name="Copeland A."/>
            <person name="Lucas S."/>
            <person name="Lapidus A."/>
            <person name="Barry K."/>
            <person name="Detter J.C."/>
            <person name="Glavina del Rio T."/>
            <person name="Hammon N."/>
            <person name="Israni S."/>
            <person name="Dalin E."/>
            <person name="Tice H."/>
            <person name="Pitluck S."/>
            <person name="Chain P."/>
            <person name="Malfatti S."/>
            <person name="Shin M."/>
            <person name="Vergez L."/>
            <person name="Schmutz J."/>
            <person name="Larimer F."/>
            <person name="Land M."/>
            <person name="Hauser L."/>
            <person name="Kyrpides N."/>
            <person name="Lykidis A."/>
            <person name="LiPuma J.J."/>
            <person name="Konstantinidis K."/>
            <person name="Tiedje J.M."/>
            <person name="Richardson P."/>
        </authorList>
    </citation>
    <scope>NUCLEOTIDE SEQUENCE [LARGE SCALE GENOMIC DNA]</scope>
    <source>
        <strain evidence="5">AU 1054</strain>
    </source>
</reference>
<dbReference type="Pfam" id="PF02801">
    <property type="entry name" value="Ketoacyl-synt_C"/>
    <property type="match status" value="1"/>
</dbReference>
<dbReference type="Pfam" id="PF00109">
    <property type="entry name" value="ketoacyl-synt"/>
    <property type="match status" value="1"/>
</dbReference>
<dbReference type="GO" id="GO:0006633">
    <property type="term" value="P:fatty acid biosynthetic process"/>
    <property type="evidence" value="ECO:0007669"/>
    <property type="project" value="InterPro"/>
</dbReference>
<dbReference type="PROSITE" id="PS51257">
    <property type="entry name" value="PROKAR_LIPOPROTEIN"/>
    <property type="match status" value="1"/>
</dbReference>
<evidence type="ECO:0000256" key="3">
    <source>
        <dbReference type="RuleBase" id="RU003694"/>
    </source>
</evidence>
<sequence>MPALLRRPFRPPDATLVNPLLLSHFTATSCIGRGLDATLDALRHARSGLVPCNFERADLDTWIGAVNGVDAQPVRADLADFDCRNNRLAQLGLTQDGFDARVAAAVARYGAARVGVFVGTSTAGILETERAYQRRDPASGALPADFRYAHTHNPYSPAAFVRAYFALRGPAMAISSACSSGAKVFGSARRMIEAGLIDAAVVGGVDSLCLTTLYGFNSLELLSRQPCRPFDVARDGISIGEAAAFALVERVPAPPATLDADAILLLGIGESSDAHHMSSPHPEGLGARAAIEQALASAGLDAHDIDYVNLHGTATPSNDAAESRALGALFARTPCSSTKGATGHTLGAAGALEAIVAALALREQFVPAGVNTTQPDPALVADYVLASRDTRVRAVLSNSFGFGGTNCSLILGRAQRVAGRARR</sequence>
<dbReference type="PROSITE" id="PS52004">
    <property type="entry name" value="KS3_2"/>
    <property type="match status" value="1"/>
</dbReference>
<dbReference type="InterPro" id="IPR014030">
    <property type="entry name" value="Ketoacyl_synth_N"/>
</dbReference>
<evidence type="ECO:0000313" key="5">
    <source>
        <dbReference type="EMBL" id="ABF77053.1"/>
    </source>
</evidence>
<dbReference type="Gene3D" id="3.40.47.10">
    <property type="match status" value="1"/>
</dbReference>
<comment type="similarity">
    <text evidence="1 3">Belongs to the thiolase-like superfamily. Beta-ketoacyl-ACP synthases family.</text>
</comment>
<dbReference type="InterPro" id="IPR016039">
    <property type="entry name" value="Thiolase-like"/>
</dbReference>
<evidence type="ECO:0000256" key="1">
    <source>
        <dbReference type="ARBA" id="ARBA00008467"/>
    </source>
</evidence>
<keyword evidence="2 3" id="KW-0808">Transferase</keyword>
<dbReference type="SMART" id="SM00825">
    <property type="entry name" value="PKS_KS"/>
    <property type="match status" value="1"/>
</dbReference>
<feature type="domain" description="Ketosynthase family 3 (KS3)" evidence="4">
    <location>
        <begin position="1"/>
        <end position="413"/>
    </location>
</feature>
<dbReference type="InterPro" id="IPR014031">
    <property type="entry name" value="Ketoacyl_synth_C"/>
</dbReference>
<dbReference type="EMBL" id="CP000378">
    <property type="protein sequence ID" value="ABF77053.1"/>
    <property type="molecule type" value="Genomic_DNA"/>
</dbReference>
<organism evidence="5">
    <name type="scientific">Burkholderia orbicola (strain AU 1054)</name>
    <dbReference type="NCBI Taxonomy" id="331271"/>
    <lineage>
        <taxon>Bacteria</taxon>
        <taxon>Pseudomonadati</taxon>
        <taxon>Pseudomonadota</taxon>
        <taxon>Betaproteobacteria</taxon>
        <taxon>Burkholderiales</taxon>
        <taxon>Burkholderiaceae</taxon>
        <taxon>Burkholderia</taxon>
        <taxon>Burkholderia cepacia complex</taxon>
        <taxon>Burkholderia orbicola</taxon>
    </lineage>
</organism>
<name>A0A0H2XSM0_BURO1</name>
<gene>
    <name evidence="5" type="ordered locus">Bcen_2152</name>
</gene>
<dbReference type="PANTHER" id="PTHR11712:SF320">
    <property type="entry name" value="BETA-KETOACYL SYNTHASE"/>
    <property type="match status" value="1"/>
</dbReference>
<proteinExistence type="inferred from homology"/>
<dbReference type="SUPFAM" id="SSF53901">
    <property type="entry name" value="Thiolase-like"/>
    <property type="match status" value="2"/>
</dbReference>
<evidence type="ECO:0000256" key="2">
    <source>
        <dbReference type="ARBA" id="ARBA00022679"/>
    </source>
</evidence>
<dbReference type="GO" id="GO:0005829">
    <property type="term" value="C:cytosol"/>
    <property type="evidence" value="ECO:0007669"/>
    <property type="project" value="TreeGrafter"/>
</dbReference>